<dbReference type="GO" id="GO:0046657">
    <property type="term" value="P:folic acid catabolic process"/>
    <property type="evidence" value="ECO:0007669"/>
    <property type="project" value="TreeGrafter"/>
</dbReference>
<dbReference type="InterPro" id="IPR052030">
    <property type="entry name" value="Peptidase_M20/M20A_hydrolases"/>
</dbReference>
<keyword evidence="4" id="KW-1185">Reference proteome</keyword>
<dbReference type="OrthoDB" id="9781032at2"/>
<dbReference type="FunFam" id="3.30.70.360:FF:000004">
    <property type="entry name" value="Peptidase M20 domain-containing protein 2"/>
    <property type="match status" value="1"/>
</dbReference>
<dbReference type="Gene3D" id="3.40.630.10">
    <property type="entry name" value="Zn peptidases"/>
    <property type="match status" value="1"/>
</dbReference>
<feature type="chain" id="PRO_5020460967" evidence="1">
    <location>
        <begin position="22"/>
        <end position="481"/>
    </location>
</feature>
<dbReference type="PANTHER" id="PTHR30575">
    <property type="entry name" value="PEPTIDASE M20"/>
    <property type="match status" value="1"/>
</dbReference>
<dbReference type="EMBL" id="SNYI01000003">
    <property type="protein sequence ID" value="TDQ29304.1"/>
    <property type="molecule type" value="Genomic_DNA"/>
</dbReference>
<comment type="caution">
    <text evidence="3">The sequence shown here is derived from an EMBL/GenBank/DDBJ whole genome shotgun (WGS) entry which is preliminary data.</text>
</comment>
<reference evidence="3 4" key="1">
    <citation type="submission" date="2019-03" db="EMBL/GenBank/DDBJ databases">
        <title>Genomic Encyclopedia of Archaeal and Bacterial Type Strains, Phase II (KMG-II): from individual species to whole genera.</title>
        <authorList>
            <person name="Goeker M."/>
        </authorList>
    </citation>
    <scope>NUCLEOTIDE SEQUENCE [LARGE SCALE GENOMIC DNA]</scope>
    <source>
        <strain evidence="3 4">DSM 18435</strain>
    </source>
</reference>
<feature type="signal peptide" evidence="1">
    <location>
        <begin position="1"/>
        <end position="21"/>
    </location>
</feature>
<dbReference type="InterPro" id="IPR017439">
    <property type="entry name" value="Amidohydrolase"/>
</dbReference>
<name>A0A4V3D3E5_9FLAO</name>
<dbReference type="PANTHER" id="PTHR30575:SF0">
    <property type="entry name" value="XAA-ARG DIPEPTIDASE"/>
    <property type="match status" value="1"/>
</dbReference>
<dbReference type="SUPFAM" id="SSF55031">
    <property type="entry name" value="Bacterial exopeptidase dimerisation domain"/>
    <property type="match status" value="1"/>
</dbReference>
<evidence type="ECO:0000313" key="4">
    <source>
        <dbReference type="Proteomes" id="UP000295468"/>
    </source>
</evidence>
<evidence type="ECO:0000313" key="3">
    <source>
        <dbReference type="EMBL" id="TDQ29304.1"/>
    </source>
</evidence>
<keyword evidence="1" id="KW-0732">Signal</keyword>
<dbReference type="GO" id="GO:0005737">
    <property type="term" value="C:cytoplasm"/>
    <property type="evidence" value="ECO:0007669"/>
    <property type="project" value="TreeGrafter"/>
</dbReference>
<accession>A0A4V3D3E5</accession>
<protein>
    <submittedName>
        <fullName evidence="3">Aminobenzoyl-glutamate utilization protein B</fullName>
    </submittedName>
</protein>
<dbReference type="InterPro" id="IPR036264">
    <property type="entry name" value="Bact_exopeptidase_dim_dom"/>
</dbReference>
<feature type="domain" description="Peptidase M20 dimerisation" evidence="2">
    <location>
        <begin position="211"/>
        <end position="301"/>
    </location>
</feature>
<sequence>MKNQILLSILLGTLSFTSAAAQDKISSKKQAVLNSVEKHRKSLIQMSDSIWKYAETAMKEYQSAEILADYAEQNGFKVERGVAEIPTAFVASYGSGSPIIGILGEYDALPGLSQQAEPRKAPLEAGAAGHGCGHNMFGPGSLGAAIAIKELIATGDLKGTVRFYGTPAEEDLAGKVYMARAGLFNDLDVCLDWHPDYKNKAGTQSSQAVTDYTVSFKGKSAHAAADPWNGRSALDAAEFFTTGINALREHVKPTVRMHYVYSKAGDVPNVIPEEAAVWIWIRDYKRSGVAEVSERMKEIAAGAALMAGVEHKVTLNNGLYEILVNERGAKVLQKNMELVGPITYTDEERTFADTIMESYGLTSQGLHGDIKELEPHRELQGGGSTDVGDVSYIVPEISLLATTAPYNAPWHSWVVVACGGMSIGHKGMLFAAKSLGLTMVDLFENAGLRKEIREEFLRRKGDETWEAMLPEGPPPVPAVTN</sequence>
<dbReference type="RefSeq" id="WP_133644881.1">
    <property type="nucleotide sequence ID" value="NZ_SNYI01000003.1"/>
</dbReference>
<organism evidence="3 4">
    <name type="scientific">Zeaxanthinibacter enoshimensis</name>
    <dbReference type="NCBI Taxonomy" id="392009"/>
    <lineage>
        <taxon>Bacteria</taxon>
        <taxon>Pseudomonadati</taxon>
        <taxon>Bacteroidota</taxon>
        <taxon>Flavobacteriia</taxon>
        <taxon>Flavobacteriales</taxon>
        <taxon>Flavobacteriaceae</taxon>
        <taxon>Zeaxanthinibacter</taxon>
    </lineage>
</organism>
<dbReference type="PIRSF" id="PIRSF037227">
    <property type="entry name" value="Aminobenzoyl-glu_utiliz_pB"/>
    <property type="match status" value="1"/>
</dbReference>
<dbReference type="Pfam" id="PF07687">
    <property type="entry name" value="M20_dimer"/>
    <property type="match status" value="1"/>
</dbReference>
<proteinExistence type="predicted"/>
<dbReference type="GO" id="GO:0016805">
    <property type="term" value="F:dipeptidase activity"/>
    <property type="evidence" value="ECO:0007669"/>
    <property type="project" value="TreeGrafter"/>
</dbReference>
<dbReference type="AlphaFoldDB" id="A0A4V3D3E5"/>
<dbReference type="InterPro" id="IPR017145">
    <property type="entry name" value="Aminobenzoyl-glu_utiliz_pB"/>
</dbReference>
<dbReference type="SUPFAM" id="SSF53187">
    <property type="entry name" value="Zn-dependent exopeptidases"/>
    <property type="match status" value="1"/>
</dbReference>
<dbReference type="InterPro" id="IPR011650">
    <property type="entry name" value="Peptidase_M20_dimer"/>
</dbReference>
<evidence type="ECO:0000256" key="1">
    <source>
        <dbReference type="SAM" id="SignalP"/>
    </source>
</evidence>
<dbReference type="GO" id="GO:0071713">
    <property type="term" value="F:para-aminobenzoyl-glutamate hydrolase activity"/>
    <property type="evidence" value="ECO:0007669"/>
    <property type="project" value="TreeGrafter"/>
</dbReference>
<gene>
    <name evidence="3" type="ORF">CLV82_2760</name>
</gene>
<dbReference type="Proteomes" id="UP000295468">
    <property type="component" value="Unassembled WGS sequence"/>
</dbReference>
<dbReference type="Gene3D" id="3.30.70.360">
    <property type="match status" value="1"/>
</dbReference>
<dbReference type="NCBIfam" id="TIGR01891">
    <property type="entry name" value="amidohydrolases"/>
    <property type="match status" value="1"/>
</dbReference>
<evidence type="ECO:0000259" key="2">
    <source>
        <dbReference type="Pfam" id="PF07687"/>
    </source>
</evidence>